<gene>
    <name evidence="1" type="ORF">UY3_08655</name>
</gene>
<keyword evidence="2" id="KW-1185">Reference proteome</keyword>
<dbReference type="Gene3D" id="1.10.287.3160">
    <property type="match status" value="1"/>
</dbReference>
<organism evidence="1 2">
    <name type="scientific">Chelonia mydas</name>
    <name type="common">Green sea-turtle</name>
    <name type="synonym">Chelonia agassizi</name>
    <dbReference type="NCBI Taxonomy" id="8469"/>
    <lineage>
        <taxon>Eukaryota</taxon>
        <taxon>Metazoa</taxon>
        <taxon>Chordata</taxon>
        <taxon>Craniata</taxon>
        <taxon>Vertebrata</taxon>
        <taxon>Euteleostomi</taxon>
        <taxon>Archelosauria</taxon>
        <taxon>Testudinata</taxon>
        <taxon>Testudines</taxon>
        <taxon>Cryptodira</taxon>
        <taxon>Durocryptodira</taxon>
        <taxon>Americhelydia</taxon>
        <taxon>Chelonioidea</taxon>
        <taxon>Cheloniidae</taxon>
        <taxon>Chelonia</taxon>
    </lineage>
</organism>
<dbReference type="EMBL" id="KB533577">
    <property type="protein sequence ID" value="EMP34192.1"/>
    <property type="molecule type" value="Genomic_DNA"/>
</dbReference>
<accession>M7C1C7</accession>
<proteinExistence type="predicted"/>
<evidence type="ECO:0000313" key="1">
    <source>
        <dbReference type="EMBL" id="EMP34192.1"/>
    </source>
</evidence>
<sequence length="121" mass="13776">MVHTAPEHARQQPLKSTALDRAAKKLDLLGRKVYLSVELQFHITNYQALLVKYDFHIYSNLAEFQAFLLSDKQQDFQVLLDEGKLVTKMNFQPAVDAADIASSGDRCHTPRRLLAPIVWVP</sequence>
<reference evidence="2" key="1">
    <citation type="journal article" date="2013" name="Nat. Genet.">
        <title>The draft genomes of soft-shell turtle and green sea turtle yield insights into the development and evolution of the turtle-specific body plan.</title>
        <authorList>
            <person name="Wang Z."/>
            <person name="Pascual-Anaya J."/>
            <person name="Zadissa A."/>
            <person name="Li W."/>
            <person name="Niimura Y."/>
            <person name="Huang Z."/>
            <person name="Li C."/>
            <person name="White S."/>
            <person name="Xiong Z."/>
            <person name="Fang D."/>
            <person name="Wang B."/>
            <person name="Ming Y."/>
            <person name="Chen Y."/>
            <person name="Zheng Y."/>
            <person name="Kuraku S."/>
            <person name="Pignatelli M."/>
            <person name="Herrero J."/>
            <person name="Beal K."/>
            <person name="Nozawa M."/>
            <person name="Li Q."/>
            <person name="Wang J."/>
            <person name="Zhang H."/>
            <person name="Yu L."/>
            <person name="Shigenobu S."/>
            <person name="Wang J."/>
            <person name="Liu J."/>
            <person name="Flicek P."/>
            <person name="Searle S."/>
            <person name="Wang J."/>
            <person name="Kuratani S."/>
            <person name="Yin Y."/>
            <person name="Aken B."/>
            <person name="Zhang G."/>
            <person name="Irie N."/>
        </authorList>
    </citation>
    <scope>NUCLEOTIDE SEQUENCE [LARGE SCALE GENOMIC DNA]</scope>
</reference>
<protein>
    <submittedName>
        <fullName evidence="1">Uncharacterized protein</fullName>
    </submittedName>
</protein>
<evidence type="ECO:0000313" key="2">
    <source>
        <dbReference type="Proteomes" id="UP000031443"/>
    </source>
</evidence>
<dbReference type="Proteomes" id="UP000031443">
    <property type="component" value="Unassembled WGS sequence"/>
</dbReference>
<dbReference type="AlphaFoldDB" id="M7C1C7"/>
<name>M7C1C7_CHEMY</name>